<dbReference type="EMBL" id="MFCA01000025">
    <property type="protein sequence ID" value="OGE01736.1"/>
    <property type="molecule type" value="Genomic_DNA"/>
</dbReference>
<dbReference type="InterPro" id="IPR001196">
    <property type="entry name" value="Ribosomal_uL15_CS"/>
</dbReference>
<keyword evidence="4" id="KW-0694">RNA-binding</keyword>
<comment type="caution">
    <text evidence="8">The sequence shown here is derived from an EMBL/GenBank/DDBJ whole genome shotgun (WGS) entry which is preliminary data.</text>
</comment>
<evidence type="ECO:0000256" key="6">
    <source>
        <dbReference type="SAM" id="MobiDB-lite"/>
    </source>
</evidence>
<dbReference type="Pfam" id="PF00828">
    <property type="entry name" value="Ribosomal_L27A"/>
    <property type="match status" value="1"/>
</dbReference>
<feature type="region of interest" description="Disordered" evidence="6">
    <location>
        <begin position="1"/>
        <end position="53"/>
    </location>
</feature>
<comment type="subunit">
    <text evidence="4">Part of the 50S ribosomal subunit.</text>
</comment>
<keyword evidence="2 4" id="KW-0689">Ribosomal protein</keyword>
<evidence type="ECO:0000313" key="8">
    <source>
        <dbReference type="EMBL" id="OGE01736.1"/>
    </source>
</evidence>
<dbReference type="Proteomes" id="UP000176751">
    <property type="component" value="Unassembled WGS sequence"/>
</dbReference>
<dbReference type="PANTHER" id="PTHR12934:SF11">
    <property type="entry name" value="LARGE RIBOSOMAL SUBUNIT PROTEIN UL15M"/>
    <property type="match status" value="1"/>
</dbReference>
<dbReference type="Gene3D" id="3.100.10.10">
    <property type="match status" value="1"/>
</dbReference>
<dbReference type="AlphaFoldDB" id="A0A1F5HCE2"/>
<name>A0A1F5HCE2_9BACT</name>
<reference evidence="8 9" key="1">
    <citation type="journal article" date="2016" name="Nat. Commun.">
        <title>Thousands of microbial genomes shed light on interconnected biogeochemical processes in an aquifer system.</title>
        <authorList>
            <person name="Anantharaman K."/>
            <person name="Brown C.T."/>
            <person name="Hug L.A."/>
            <person name="Sharon I."/>
            <person name="Castelle C.J."/>
            <person name="Probst A.J."/>
            <person name="Thomas B.C."/>
            <person name="Singh A."/>
            <person name="Wilkins M.J."/>
            <person name="Karaoz U."/>
            <person name="Brodie E.L."/>
            <person name="Williams K.H."/>
            <person name="Hubbard S.S."/>
            <person name="Banfield J.F."/>
        </authorList>
    </citation>
    <scope>NUCLEOTIDE SEQUENCE [LARGE SCALE GENOMIC DNA]</scope>
</reference>
<accession>A0A1F5HCE2</accession>
<dbReference type="GO" id="GO:0003735">
    <property type="term" value="F:structural constituent of ribosome"/>
    <property type="evidence" value="ECO:0007669"/>
    <property type="project" value="InterPro"/>
</dbReference>
<evidence type="ECO:0000256" key="5">
    <source>
        <dbReference type="RuleBase" id="RU003888"/>
    </source>
</evidence>
<feature type="compositionally biased region" description="Basic residues" evidence="6">
    <location>
        <begin position="10"/>
        <end position="24"/>
    </location>
</feature>
<dbReference type="STRING" id="1797737.A2196_02525"/>
<protein>
    <recommendedName>
        <fullName evidence="4">Large ribosomal subunit protein uL15</fullName>
    </recommendedName>
</protein>
<dbReference type="InterPro" id="IPR005749">
    <property type="entry name" value="Ribosomal_uL15_bac-type"/>
</dbReference>
<dbReference type="SUPFAM" id="SSF52080">
    <property type="entry name" value="Ribosomal proteins L15p and L18e"/>
    <property type="match status" value="1"/>
</dbReference>
<dbReference type="PANTHER" id="PTHR12934">
    <property type="entry name" value="50S RIBOSOMAL PROTEIN L15"/>
    <property type="match status" value="1"/>
</dbReference>
<keyword evidence="4" id="KW-0699">rRNA-binding</keyword>
<gene>
    <name evidence="4" type="primary">rplO</name>
    <name evidence="8" type="ORF">A2196_02525</name>
</gene>
<dbReference type="InterPro" id="IPR036227">
    <property type="entry name" value="Ribosomal_uL15/eL18_sf"/>
</dbReference>
<comment type="similarity">
    <text evidence="1 4 5">Belongs to the universal ribosomal protein uL15 family.</text>
</comment>
<organism evidence="8 9">
    <name type="scientific">Candidatus Curtissbacteria bacterium RIFOXYA1_FULL_41_14</name>
    <dbReference type="NCBI Taxonomy" id="1797737"/>
    <lineage>
        <taxon>Bacteria</taxon>
        <taxon>Candidatus Curtissiibacteriota</taxon>
    </lineage>
</organism>
<dbReference type="GO" id="GO:0019843">
    <property type="term" value="F:rRNA binding"/>
    <property type="evidence" value="ECO:0007669"/>
    <property type="project" value="UniProtKB-UniRule"/>
</dbReference>
<dbReference type="PROSITE" id="PS00475">
    <property type="entry name" value="RIBOSOMAL_L15"/>
    <property type="match status" value="1"/>
</dbReference>
<evidence type="ECO:0000256" key="3">
    <source>
        <dbReference type="ARBA" id="ARBA00023274"/>
    </source>
</evidence>
<keyword evidence="3 4" id="KW-0687">Ribonucleoprotein</keyword>
<dbReference type="HAMAP" id="MF_01341">
    <property type="entry name" value="Ribosomal_uL15"/>
    <property type="match status" value="1"/>
</dbReference>
<comment type="function">
    <text evidence="4">Binds to the 23S rRNA.</text>
</comment>
<evidence type="ECO:0000256" key="1">
    <source>
        <dbReference type="ARBA" id="ARBA00007320"/>
    </source>
</evidence>
<evidence type="ECO:0000313" key="9">
    <source>
        <dbReference type="Proteomes" id="UP000176751"/>
    </source>
</evidence>
<dbReference type="InterPro" id="IPR021131">
    <property type="entry name" value="Ribosomal_uL15/eL18"/>
</dbReference>
<feature type="domain" description="Large ribosomal subunit protein uL15/eL18" evidence="7">
    <location>
        <begin position="78"/>
        <end position="148"/>
    </location>
</feature>
<dbReference type="GO" id="GO:0022625">
    <property type="term" value="C:cytosolic large ribosomal subunit"/>
    <property type="evidence" value="ECO:0007669"/>
    <property type="project" value="TreeGrafter"/>
</dbReference>
<evidence type="ECO:0000256" key="4">
    <source>
        <dbReference type="HAMAP-Rule" id="MF_01341"/>
    </source>
</evidence>
<evidence type="ECO:0000259" key="7">
    <source>
        <dbReference type="Pfam" id="PF00828"/>
    </source>
</evidence>
<dbReference type="NCBIfam" id="TIGR01071">
    <property type="entry name" value="rplO_bact"/>
    <property type="match status" value="1"/>
</dbReference>
<dbReference type="GO" id="GO:0006412">
    <property type="term" value="P:translation"/>
    <property type="evidence" value="ECO:0007669"/>
    <property type="project" value="UniProtKB-UniRule"/>
</dbReference>
<sequence length="155" mass="16619">MKLDTLPKLTTKRTKRIGRGHGSGKGKTAGRGTKGQNARGKLPITHPHFEGGTRPLIKRLPVRRGKNNSKISTKPLIVNLKALNILPNNVSGIDLEALIKFGIVTESEAKIYGVKILGDGQISRAFTINNLPVSKSAAKKIIKSGGKINNSAPKK</sequence>
<dbReference type="InterPro" id="IPR030878">
    <property type="entry name" value="Ribosomal_uL15"/>
</dbReference>
<evidence type="ECO:0000256" key="2">
    <source>
        <dbReference type="ARBA" id="ARBA00022980"/>
    </source>
</evidence>
<proteinExistence type="inferred from homology"/>